<evidence type="ECO:0000313" key="2">
    <source>
        <dbReference type="EMBL" id="QIX02323.1"/>
    </source>
</evidence>
<organism evidence="2 3">
    <name type="scientific">Peltaster fructicola</name>
    <dbReference type="NCBI Taxonomy" id="286661"/>
    <lineage>
        <taxon>Eukaryota</taxon>
        <taxon>Fungi</taxon>
        <taxon>Dikarya</taxon>
        <taxon>Ascomycota</taxon>
        <taxon>Pezizomycotina</taxon>
        <taxon>Dothideomycetes</taxon>
        <taxon>Dothideomycetes incertae sedis</taxon>
        <taxon>Peltaster</taxon>
    </lineage>
</organism>
<dbReference type="EMBL" id="CP051143">
    <property type="protein sequence ID" value="QIX02323.1"/>
    <property type="molecule type" value="Genomic_DNA"/>
</dbReference>
<gene>
    <name evidence="2" type="ORF">AMS68_007840</name>
</gene>
<proteinExistence type="predicted"/>
<evidence type="ECO:0000313" key="3">
    <source>
        <dbReference type="Proteomes" id="UP000503462"/>
    </source>
</evidence>
<dbReference type="OrthoDB" id="544277at2759"/>
<dbReference type="InterPro" id="IPR016181">
    <property type="entry name" value="Acyl_CoA_acyltransferase"/>
</dbReference>
<dbReference type="PANTHER" id="PTHR42791:SF1">
    <property type="entry name" value="N-ACETYLTRANSFERASE DOMAIN-CONTAINING PROTEIN"/>
    <property type="match status" value="1"/>
</dbReference>
<dbReference type="Pfam" id="PF00583">
    <property type="entry name" value="Acetyltransf_1"/>
    <property type="match status" value="1"/>
</dbReference>
<dbReference type="AlphaFoldDB" id="A0A6H0Y5P4"/>
<dbReference type="InterPro" id="IPR000182">
    <property type="entry name" value="GNAT_dom"/>
</dbReference>
<dbReference type="GO" id="GO:0016747">
    <property type="term" value="F:acyltransferase activity, transferring groups other than amino-acyl groups"/>
    <property type="evidence" value="ECO:0007669"/>
    <property type="project" value="InterPro"/>
</dbReference>
<dbReference type="Gene3D" id="3.40.630.30">
    <property type="match status" value="1"/>
</dbReference>
<dbReference type="InterPro" id="IPR052523">
    <property type="entry name" value="Trichothecene_AcTrans"/>
</dbReference>
<dbReference type="SUPFAM" id="SSF55729">
    <property type="entry name" value="Acyl-CoA N-acyltransferases (Nat)"/>
    <property type="match status" value="1"/>
</dbReference>
<feature type="domain" description="N-acetyltransferase" evidence="1">
    <location>
        <begin position="55"/>
        <end position="224"/>
    </location>
</feature>
<dbReference type="PROSITE" id="PS51186">
    <property type="entry name" value="GNAT"/>
    <property type="match status" value="1"/>
</dbReference>
<evidence type="ECO:0000259" key="1">
    <source>
        <dbReference type="PROSITE" id="PS51186"/>
    </source>
</evidence>
<keyword evidence="3" id="KW-1185">Reference proteome</keyword>
<accession>A0A6H0Y5P4</accession>
<dbReference type="PANTHER" id="PTHR42791">
    <property type="entry name" value="GNAT FAMILY ACETYLTRANSFERASE"/>
    <property type="match status" value="1"/>
</dbReference>
<sequence>MTDSRITVGGAERIADTSKMYQDAFKDDPAFRYMLQHMSDGERYAYLYRYFTKLLKAAALNHGIFEEIEYFSSATVVLPPGKRLDNPLTLLPAGLASFLWEVGLRGCARMLFEFPSKTGAAKKKALKGHKRYWYLFSIATAPACEGRGLGSAMLKSIQARATKEGLPVWLESTTEKSMRVYLKNGFEVVDTIIFGKGNTAADGRAQSNGAGITLWAMVWWPPRDSELNK</sequence>
<dbReference type="CDD" id="cd04301">
    <property type="entry name" value="NAT_SF"/>
    <property type="match status" value="1"/>
</dbReference>
<reference evidence="2 3" key="1">
    <citation type="journal article" date="2016" name="Sci. Rep.">
        <title>Peltaster fructicola genome reveals evolution from an invasive phytopathogen to an ectophytic parasite.</title>
        <authorList>
            <person name="Xu C."/>
            <person name="Chen H."/>
            <person name="Gleason M.L."/>
            <person name="Xu J.R."/>
            <person name="Liu H."/>
            <person name="Zhang R."/>
            <person name="Sun G."/>
        </authorList>
    </citation>
    <scope>NUCLEOTIDE SEQUENCE [LARGE SCALE GENOMIC DNA]</scope>
    <source>
        <strain evidence="2 3">LNHT1506</strain>
    </source>
</reference>
<name>A0A6H0Y5P4_9PEZI</name>
<protein>
    <recommendedName>
        <fullName evidence="1">N-acetyltransferase domain-containing protein</fullName>
    </recommendedName>
</protein>
<dbReference type="Proteomes" id="UP000503462">
    <property type="component" value="Chromosome 5"/>
</dbReference>